<evidence type="ECO:0000313" key="2">
    <source>
        <dbReference type="Proteomes" id="UP001055072"/>
    </source>
</evidence>
<evidence type="ECO:0000313" key="1">
    <source>
        <dbReference type="EMBL" id="KAI0084432.1"/>
    </source>
</evidence>
<dbReference type="EMBL" id="MU274943">
    <property type="protein sequence ID" value="KAI0084432.1"/>
    <property type="molecule type" value="Genomic_DNA"/>
</dbReference>
<accession>A0ACB8TQU9</accession>
<organism evidence="1 2">
    <name type="scientific">Irpex rosettiformis</name>
    <dbReference type="NCBI Taxonomy" id="378272"/>
    <lineage>
        <taxon>Eukaryota</taxon>
        <taxon>Fungi</taxon>
        <taxon>Dikarya</taxon>
        <taxon>Basidiomycota</taxon>
        <taxon>Agaricomycotina</taxon>
        <taxon>Agaricomycetes</taxon>
        <taxon>Polyporales</taxon>
        <taxon>Irpicaceae</taxon>
        <taxon>Irpex</taxon>
    </lineage>
</organism>
<sequence length="250" mass="28596">MARGAQKKSAAGPNPKSASMTKKDLENQVNDMQKQLDKCKQIIAVTELEAQREREEAIQRDNEWQQRLEAAEAQVVEAINSANIARAAAIGAPNAQLIEKPKGTISLPDIMEEKANIMNDEYKLILRLLHSVAGLLEVKRSRKDQDKDAETAVKTLMLKHFPVLKRFQNEWPLDEFIQQYLRSQRAHLRRLGLLPKPRPRRYKSTPEERKAQAKRANAIGLEKKRARILRSQAEAVQERARDENIDPNLQ</sequence>
<name>A0ACB8TQU9_9APHY</name>
<dbReference type="Proteomes" id="UP001055072">
    <property type="component" value="Unassembled WGS sequence"/>
</dbReference>
<reference evidence="1" key="1">
    <citation type="journal article" date="2021" name="Environ. Microbiol.">
        <title>Gene family expansions and transcriptome signatures uncover fungal adaptations to wood decay.</title>
        <authorList>
            <person name="Hage H."/>
            <person name="Miyauchi S."/>
            <person name="Viragh M."/>
            <person name="Drula E."/>
            <person name="Min B."/>
            <person name="Chaduli D."/>
            <person name="Navarro D."/>
            <person name="Favel A."/>
            <person name="Norest M."/>
            <person name="Lesage-Meessen L."/>
            <person name="Balint B."/>
            <person name="Merenyi Z."/>
            <person name="de Eugenio L."/>
            <person name="Morin E."/>
            <person name="Martinez A.T."/>
            <person name="Baldrian P."/>
            <person name="Stursova M."/>
            <person name="Martinez M.J."/>
            <person name="Novotny C."/>
            <person name="Magnuson J.K."/>
            <person name="Spatafora J.W."/>
            <person name="Maurice S."/>
            <person name="Pangilinan J."/>
            <person name="Andreopoulos W."/>
            <person name="LaButti K."/>
            <person name="Hundley H."/>
            <person name="Na H."/>
            <person name="Kuo A."/>
            <person name="Barry K."/>
            <person name="Lipzen A."/>
            <person name="Henrissat B."/>
            <person name="Riley R."/>
            <person name="Ahrendt S."/>
            <person name="Nagy L.G."/>
            <person name="Grigoriev I.V."/>
            <person name="Martin F."/>
            <person name="Rosso M.N."/>
        </authorList>
    </citation>
    <scope>NUCLEOTIDE SEQUENCE</scope>
    <source>
        <strain evidence="1">CBS 384.51</strain>
    </source>
</reference>
<protein>
    <submittedName>
        <fullName evidence="1">Uncharacterized protein</fullName>
    </submittedName>
</protein>
<proteinExistence type="predicted"/>
<comment type="caution">
    <text evidence="1">The sequence shown here is derived from an EMBL/GenBank/DDBJ whole genome shotgun (WGS) entry which is preliminary data.</text>
</comment>
<gene>
    <name evidence="1" type="ORF">BDY19DRAFT_997780</name>
</gene>
<keyword evidence="2" id="KW-1185">Reference proteome</keyword>